<evidence type="ECO:0000313" key="7">
    <source>
        <dbReference type="Proteomes" id="UP000267187"/>
    </source>
</evidence>
<dbReference type="RefSeq" id="WP_121877586.1">
    <property type="nucleotide sequence ID" value="NZ_REFJ01000005.1"/>
</dbReference>
<feature type="transmembrane region" description="Helical" evidence="5">
    <location>
        <begin position="62"/>
        <end position="87"/>
    </location>
</feature>
<accession>A0A3M0A2T5</accession>
<feature type="transmembrane region" description="Helical" evidence="5">
    <location>
        <begin position="31"/>
        <end position="50"/>
    </location>
</feature>
<keyword evidence="4 5" id="KW-0472">Membrane</keyword>
<evidence type="ECO:0000256" key="4">
    <source>
        <dbReference type="ARBA" id="ARBA00023136"/>
    </source>
</evidence>
<evidence type="ECO:0000313" key="6">
    <source>
        <dbReference type="EMBL" id="RMA78956.1"/>
    </source>
</evidence>
<comment type="caution">
    <text evidence="6">The sequence shown here is derived from an EMBL/GenBank/DDBJ whole genome shotgun (WGS) entry which is preliminary data.</text>
</comment>
<dbReference type="GO" id="GO:0009403">
    <property type="term" value="P:toxin biosynthetic process"/>
    <property type="evidence" value="ECO:0007669"/>
    <property type="project" value="InterPro"/>
</dbReference>
<feature type="transmembrane region" description="Helical" evidence="5">
    <location>
        <begin position="99"/>
        <end position="124"/>
    </location>
</feature>
<protein>
    <submittedName>
        <fullName evidence="6">Membrane protein required for colicin V production</fullName>
    </submittedName>
</protein>
<gene>
    <name evidence="6" type="ORF">DFR27_2297</name>
</gene>
<dbReference type="PANTHER" id="PTHR36926:SF1">
    <property type="entry name" value="COLICIN V PRODUCTION PROTEIN"/>
    <property type="match status" value="1"/>
</dbReference>
<dbReference type="PANTHER" id="PTHR36926">
    <property type="entry name" value="COLICIN V PRODUCTION PROTEIN"/>
    <property type="match status" value="1"/>
</dbReference>
<feature type="transmembrane region" description="Helical" evidence="5">
    <location>
        <begin position="6"/>
        <end position="24"/>
    </location>
</feature>
<name>A0A3M0A2T5_9GAMM</name>
<sequence>MMTVDWIIVGLIGFSALIGAYRGFVKEAMSLVGWFASFVLAMTFADQLAPMFTGIEAGSVRYLAAFGAIFVLSLVAVALINGLLSLLIEATGLSGTDRVLGAVFGFARGLIFILAAVVFLPGLVPVDQDGWWQSSSLIPEFQQFEGWARDIFQQFYSWLQSLMGRS</sequence>
<evidence type="ECO:0000256" key="5">
    <source>
        <dbReference type="SAM" id="Phobius"/>
    </source>
</evidence>
<dbReference type="GO" id="GO:0016020">
    <property type="term" value="C:membrane"/>
    <property type="evidence" value="ECO:0007669"/>
    <property type="project" value="UniProtKB-SubCell"/>
</dbReference>
<dbReference type="InterPro" id="IPR003825">
    <property type="entry name" value="Colicin-V_CvpA"/>
</dbReference>
<keyword evidence="3 5" id="KW-1133">Transmembrane helix</keyword>
<dbReference type="Pfam" id="PF02674">
    <property type="entry name" value="Colicin_V"/>
    <property type="match status" value="1"/>
</dbReference>
<keyword evidence="2 5" id="KW-0812">Transmembrane</keyword>
<organism evidence="6 7">
    <name type="scientific">Umboniibacter marinipuniceus</name>
    <dbReference type="NCBI Taxonomy" id="569599"/>
    <lineage>
        <taxon>Bacteria</taxon>
        <taxon>Pseudomonadati</taxon>
        <taxon>Pseudomonadota</taxon>
        <taxon>Gammaproteobacteria</taxon>
        <taxon>Cellvibrionales</taxon>
        <taxon>Cellvibrionaceae</taxon>
        <taxon>Umboniibacter</taxon>
    </lineage>
</organism>
<dbReference type="InterPro" id="IPR052719">
    <property type="entry name" value="CvpA-like"/>
</dbReference>
<dbReference type="EMBL" id="REFJ01000005">
    <property type="protein sequence ID" value="RMA78956.1"/>
    <property type="molecule type" value="Genomic_DNA"/>
</dbReference>
<evidence type="ECO:0000256" key="2">
    <source>
        <dbReference type="ARBA" id="ARBA00022692"/>
    </source>
</evidence>
<evidence type="ECO:0000256" key="1">
    <source>
        <dbReference type="ARBA" id="ARBA00004141"/>
    </source>
</evidence>
<comment type="subcellular location">
    <subcellularLocation>
        <location evidence="1">Membrane</location>
        <topology evidence="1">Multi-pass membrane protein</topology>
    </subcellularLocation>
</comment>
<evidence type="ECO:0000256" key="3">
    <source>
        <dbReference type="ARBA" id="ARBA00022989"/>
    </source>
</evidence>
<dbReference type="AlphaFoldDB" id="A0A3M0A2T5"/>
<dbReference type="OrthoDB" id="9810601at2"/>
<reference evidence="6 7" key="1">
    <citation type="submission" date="2018-10" db="EMBL/GenBank/DDBJ databases">
        <title>Genomic Encyclopedia of Type Strains, Phase IV (KMG-IV): sequencing the most valuable type-strain genomes for metagenomic binning, comparative biology and taxonomic classification.</title>
        <authorList>
            <person name="Goeker M."/>
        </authorList>
    </citation>
    <scope>NUCLEOTIDE SEQUENCE [LARGE SCALE GENOMIC DNA]</scope>
    <source>
        <strain evidence="6 7">DSM 25080</strain>
    </source>
</reference>
<proteinExistence type="predicted"/>
<keyword evidence="7" id="KW-1185">Reference proteome</keyword>
<dbReference type="Proteomes" id="UP000267187">
    <property type="component" value="Unassembled WGS sequence"/>
</dbReference>